<organism evidence="2 3">
    <name type="scientific">Venturia inaequalis</name>
    <name type="common">Apple scab fungus</name>
    <dbReference type="NCBI Taxonomy" id="5025"/>
    <lineage>
        <taxon>Eukaryota</taxon>
        <taxon>Fungi</taxon>
        <taxon>Dikarya</taxon>
        <taxon>Ascomycota</taxon>
        <taxon>Pezizomycotina</taxon>
        <taxon>Dothideomycetes</taxon>
        <taxon>Pleosporomycetidae</taxon>
        <taxon>Venturiales</taxon>
        <taxon>Venturiaceae</taxon>
        <taxon>Venturia</taxon>
    </lineage>
</organism>
<proteinExistence type="predicted"/>
<accession>A0A8H3V8M9</accession>
<name>A0A8H3V8M9_VENIN</name>
<evidence type="ECO:0000256" key="1">
    <source>
        <dbReference type="SAM" id="MobiDB-lite"/>
    </source>
</evidence>
<dbReference type="Proteomes" id="UP000447873">
    <property type="component" value="Unassembled WGS sequence"/>
</dbReference>
<comment type="caution">
    <text evidence="2">The sequence shown here is derived from an EMBL/GenBank/DDBJ whole genome shotgun (WGS) entry which is preliminary data.</text>
</comment>
<dbReference type="AlphaFoldDB" id="A0A8H3V8M9"/>
<feature type="region of interest" description="Disordered" evidence="1">
    <location>
        <begin position="1"/>
        <end position="21"/>
    </location>
</feature>
<protein>
    <submittedName>
        <fullName evidence="2">Uncharacterized protein</fullName>
    </submittedName>
</protein>
<evidence type="ECO:0000313" key="3">
    <source>
        <dbReference type="Proteomes" id="UP000447873"/>
    </source>
</evidence>
<evidence type="ECO:0000313" key="2">
    <source>
        <dbReference type="EMBL" id="KAE9984524.1"/>
    </source>
</evidence>
<sequence length="115" mass="12634">MCLDQSDNFNAKSDLTNSSLQSSCSIHARVLEVKPDQLQAGKNPMDRWLQEGTTLQPALFVKPDDGLLSTSKQCSCKLVGEELIISDDDDDENEQNGAEVILVAQPKMVNDPEVQ</sequence>
<gene>
    <name evidence="2" type="ORF">EG328_008552</name>
</gene>
<dbReference type="EMBL" id="WNWS01000049">
    <property type="protein sequence ID" value="KAE9984524.1"/>
    <property type="molecule type" value="Genomic_DNA"/>
</dbReference>
<reference evidence="2 3" key="1">
    <citation type="submission" date="2018-12" db="EMBL/GenBank/DDBJ databases">
        <title>Venturia inaequalis Genome Resource.</title>
        <authorList>
            <person name="Lichtner F.J."/>
        </authorList>
    </citation>
    <scope>NUCLEOTIDE SEQUENCE [LARGE SCALE GENOMIC DNA]</scope>
    <source>
        <strain evidence="2 3">120213</strain>
    </source>
</reference>